<dbReference type="InterPro" id="IPR027094">
    <property type="entry name" value="Mitofusin_fam"/>
</dbReference>
<keyword evidence="2" id="KW-0547">Nucleotide-binding</keyword>
<dbReference type="SUPFAM" id="SSF52540">
    <property type="entry name" value="P-loop containing nucleoside triphosphate hydrolases"/>
    <property type="match status" value="2"/>
</dbReference>
<reference evidence="8 9" key="1">
    <citation type="submission" date="2023-04" db="EMBL/GenBank/DDBJ databases">
        <title>Genome Sequence of Selenomonas sputigena ATCC 33150.</title>
        <authorList>
            <person name="Miller D.P."/>
            <person name="Anvari S."/>
            <person name="Polson S.W."/>
            <person name="Macdonald M."/>
            <person name="Mcdowell J.V."/>
        </authorList>
    </citation>
    <scope>NUCLEOTIDE SEQUENCE [LARGE SCALE GENOMIC DNA]</scope>
    <source>
        <strain evidence="8 9">ATCC 33150</strain>
    </source>
</reference>
<evidence type="ECO:0000256" key="5">
    <source>
        <dbReference type="ARBA" id="ARBA00023136"/>
    </source>
</evidence>
<keyword evidence="6" id="KW-0175">Coiled coil</keyword>
<feature type="domain" description="Dynamin N-terminal" evidence="7">
    <location>
        <begin position="46"/>
        <end position="200"/>
    </location>
</feature>
<evidence type="ECO:0000256" key="1">
    <source>
        <dbReference type="ARBA" id="ARBA00004370"/>
    </source>
</evidence>
<dbReference type="PANTHER" id="PTHR10465:SF0">
    <property type="entry name" value="SARCALUMENIN"/>
    <property type="match status" value="1"/>
</dbReference>
<dbReference type="InterPro" id="IPR027417">
    <property type="entry name" value="P-loop_NTPase"/>
</dbReference>
<keyword evidence="9" id="KW-1185">Reference proteome</keyword>
<evidence type="ECO:0000259" key="7">
    <source>
        <dbReference type="Pfam" id="PF00350"/>
    </source>
</evidence>
<feature type="domain" description="Dynamin N-terminal" evidence="7">
    <location>
        <begin position="653"/>
        <end position="875"/>
    </location>
</feature>
<feature type="coiled-coil region" evidence="6">
    <location>
        <begin position="491"/>
        <end position="535"/>
    </location>
</feature>
<keyword evidence="3" id="KW-0378">Hydrolase</keyword>
<evidence type="ECO:0000313" key="8">
    <source>
        <dbReference type="EMBL" id="MEX5286250.1"/>
    </source>
</evidence>
<evidence type="ECO:0000256" key="2">
    <source>
        <dbReference type="ARBA" id="ARBA00022741"/>
    </source>
</evidence>
<dbReference type="Pfam" id="PF00350">
    <property type="entry name" value="Dynamin_N"/>
    <property type="match status" value="2"/>
</dbReference>
<dbReference type="EMBL" id="JARVLH010000009">
    <property type="protein sequence ID" value="MEX5286250.1"/>
    <property type="molecule type" value="Genomic_DNA"/>
</dbReference>
<feature type="coiled-coil region" evidence="6">
    <location>
        <begin position="946"/>
        <end position="991"/>
    </location>
</feature>
<dbReference type="InterPro" id="IPR045063">
    <property type="entry name" value="Dynamin_N"/>
</dbReference>
<dbReference type="PANTHER" id="PTHR10465">
    <property type="entry name" value="TRANSMEMBRANE GTPASE FZO1"/>
    <property type="match status" value="1"/>
</dbReference>
<gene>
    <name evidence="8" type="ORF">QCO44_11575</name>
</gene>
<comment type="caution">
    <text evidence="8">The sequence shown here is derived from an EMBL/GenBank/DDBJ whole genome shotgun (WGS) entry which is preliminary data.</text>
</comment>
<dbReference type="Proteomes" id="UP001559623">
    <property type="component" value="Unassembled WGS sequence"/>
</dbReference>
<evidence type="ECO:0000256" key="3">
    <source>
        <dbReference type="ARBA" id="ARBA00022801"/>
    </source>
</evidence>
<name>A0ABV3X7S0_9FIRM</name>
<accession>A0ABV3X7S0</accession>
<dbReference type="Gene3D" id="3.40.50.300">
    <property type="entry name" value="P-loop containing nucleotide triphosphate hydrolases"/>
    <property type="match status" value="2"/>
</dbReference>
<dbReference type="CDD" id="cd09912">
    <property type="entry name" value="DLP_2"/>
    <property type="match status" value="2"/>
</dbReference>
<dbReference type="RefSeq" id="WP_368847968.1">
    <property type="nucleotide sequence ID" value="NZ_CP194411.1"/>
</dbReference>
<keyword evidence="5" id="KW-0472">Membrane</keyword>
<evidence type="ECO:0000256" key="6">
    <source>
        <dbReference type="SAM" id="Coils"/>
    </source>
</evidence>
<protein>
    <submittedName>
        <fullName evidence="8">Dynamin family protein</fullName>
    </submittedName>
</protein>
<evidence type="ECO:0000256" key="4">
    <source>
        <dbReference type="ARBA" id="ARBA00023134"/>
    </source>
</evidence>
<organism evidence="8 9">
    <name type="scientific">Selenomonas sputigena</name>
    <dbReference type="NCBI Taxonomy" id="69823"/>
    <lineage>
        <taxon>Bacteria</taxon>
        <taxon>Bacillati</taxon>
        <taxon>Bacillota</taxon>
        <taxon>Negativicutes</taxon>
        <taxon>Selenomonadales</taxon>
        <taxon>Selenomonadaceae</taxon>
        <taxon>Selenomonas</taxon>
    </lineage>
</organism>
<proteinExistence type="predicted"/>
<evidence type="ECO:0000313" key="9">
    <source>
        <dbReference type="Proteomes" id="UP001559623"/>
    </source>
</evidence>
<comment type="subcellular location">
    <subcellularLocation>
        <location evidence="1">Membrane</location>
    </subcellularLocation>
</comment>
<sequence length="1219" mass="134149">MEKDTVVLQNRLRRLHGYFESSGDAASAHKVRQLAQKLVKGEFGMAFCGHFSAGKSRMINRLLGAMLLPSSPIPTSANLVLLRRGEEYAEARFREGKPRRYLAPYDYDLVKSFCRDGTAIESIEISTRTAALPEGVVLMDTPGIDSTDAAHRLATEEAIHLADLIFYVMDYNHVQSEESFLFAKSLTEAKKRVVLVVNQIDKHREEELSFEAFARGVEDAFAAWGVQPEKIFFTSMKEDAHAHNDFKALQAYLQDAIAGRAAALAESIARSLEKICADAVQQAAKAEEKELAPALAVLERLSAAEREALWAGSRALEKEAALLRSDGRPAFQEGFEKILANAYMMPYEVRELARLYLEASAPTFKVGFFGRGRKTAAEKESRRSRLWQALEEKVRLQVDWHVATYLKDFARDNHIAPEAVAAAAEGFTALPAQDVLEACQKEGADTAYDGSYVLNYTASLEKAVKECARLRLAPVADGLFAQIAERSGERLASIGQELQGMKEEVAALSADHAARKRIKAKEKELAALLAAQEEKDCSGDELFRLVVPAVEIVAGDGTPAAAERTAEEAAPAAAPRAASAAAGVETGDAAGAQGADAAGTADAAADAARAELAGWVPRLRRAGELVAPVPGLQRLADELAARAVRLENRGYLVTLFGAFSAGKSSFANALLGENLLPVSPNPTTAVIQKILPVTKERPHGTVRVHIKDEAMLLADLNRALKPFGHEAANLAEAPGLVAEALALESELRQQQAFLRAYDKGRAAFEGRAGTTLSCGLAEFADYAVTEEKACFIEEIEIYSDCALTRKGITLVDTPGADSINARHTDLSFRFIRQSDAILFVTYYNHAFSHADSEFLVQLGRVKDAFEMDKMFFIVNAIDLAESEEDAEAVLAYVRRNLQGFGITKPRLHAVSSLAVLREKLGGSYRGTEFETAFYRFVFHDLAGLALRAAQGDYERTKTMLDTLIEESEESAEQKALRREKLEENAGKARELLESQSPVPIEKRVAQEQAELLYYVEERIFLRYEDMFRRSFNAATIGREHGKASLKKAMEELLAAIGFDIAQEMRATSVRLERFLAKCGKELQQSLGARLAEDERGFSLTAESVDFEMELSFQTAFRDIEAREFQKALALFKNPAHFFEKGGSKEMAEALKEKLRPMVAAHIEKEGARLKERSEEGSREVFRRAVEHVRRQAEGYYEGHRAALAGGLPTAKLREIRAGL</sequence>
<keyword evidence="4" id="KW-0342">GTP-binding</keyword>